<reference evidence="5 6" key="1">
    <citation type="journal article" date="2018" name="Elife">
        <title>Firefly genomes illuminate parallel origins of bioluminescence in beetles.</title>
        <authorList>
            <person name="Fallon T.R."/>
            <person name="Lower S.E."/>
            <person name="Chang C.H."/>
            <person name="Bessho-Uehara M."/>
            <person name="Martin G.J."/>
            <person name="Bewick A.J."/>
            <person name="Behringer M."/>
            <person name="Debat H.J."/>
            <person name="Wong I."/>
            <person name="Day J.C."/>
            <person name="Suvorov A."/>
            <person name="Silva C.J."/>
            <person name="Stanger-Hall K.F."/>
            <person name="Hall D.W."/>
            <person name="Schmitz R.J."/>
            <person name="Nelson D.R."/>
            <person name="Lewis S.M."/>
            <person name="Shigenobu S."/>
            <person name="Bybee S.M."/>
            <person name="Larracuente A.M."/>
            <person name="Oba Y."/>
            <person name="Weng J.K."/>
        </authorList>
    </citation>
    <scope>NUCLEOTIDE SEQUENCE [LARGE SCALE GENOMIC DNA]</scope>
    <source>
        <strain evidence="5">1611_PpyrPB1</strain>
        <tissue evidence="5">Whole body</tissue>
    </source>
</reference>
<evidence type="ECO:0000256" key="1">
    <source>
        <dbReference type="ARBA" id="ARBA00004123"/>
    </source>
</evidence>
<evidence type="ECO:0000259" key="3">
    <source>
        <dbReference type="Pfam" id="PF03184"/>
    </source>
</evidence>
<comment type="caution">
    <text evidence="5">The sequence shown here is derived from an EMBL/GenBank/DDBJ whole genome shotgun (WGS) entry which is preliminary data.</text>
</comment>
<feature type="domain" description="DDE-1" evidence="3">
    <location>
        <begin position="207"/>
        <end position="358"/>
    </location>
</feature>
<dbReference type="Gene3D" id="1.10.10.60">
    <property type="entry name" value="Homeodomain-like"/>
    <property type="match status" value="1"/>
</dbReference>
<dbReference type="EMBL" id="VVIM01000761">
    <property type="protein sequence ID" value="KAB0790791.1"/>
    <property type="molecule type" value="Genomic_DNA"/>
</dbReference>
<dbReference type="Pfam" id="PF03184">
    <property type="entry name" value="DDE_1"/>
    <property type="match status" value="1"/>
</dbReference>
<name>A0A5N4A0E5_PHOPY</name>
<sequence>MVRTYKKKLGARSYKNYSDENLAKAVKEVRSGQLSQKAAAEKYKINRTTILNRIHHKHEGNPGHPPVLTPEEEKIIAESLGVAADWGFPMTKKDIRSVIEKFVSKQGRNIPQWHGNVPGYDFVNDFAARNNLSHRLATNIKIARSSVGVNEITEFFENLRPTLEQTRPDLIYNYDETNITDDPGAQKVLVPRGRKRVERVKEHSKSSISIMFCGTAGGEMIPPMVVYKAKNLYDNWIQGGPSGTVYSYSSSGWFDMLQFEIWFFKILLPHIKKHRIGDEKVVVMGDNLASHFAPEVIKTVQDNNIYFTTLTPNSTHMLQPLDVGIFAPMKKQWRKVLDQWRQESRRKGTIPKEQFPVLLKRLMDALAPNMEKNLKSAFRATGIHPFDPQVVLRKLPSESTSETGRVLDESLLDFLKETRGYNANRIRHQRGKKLTHKPGAHIGNAEVPTTKERNTAEDTQGASSSKRTKDTTEDENFCSICQCDFRHYRSKKEWICCVTCLKWVCGNCNKGSLDPSYECERCEDED</sequence>
<dbReference type="Proteomes" id="UP000327044">
    <property type="component" value="Unassembled WGS sequence"/>
</dbReference>
<evidence type="ECO:0008006" key="7">
    <source>
        <dbReference type="Google" id="ProtNLM"/>
    </source>
</evidence>
<dbReference type="InterPro" id="IPR009057">
    <property type="entry name" value="Homeodomain-like_sf"/>
</dbReference>
<accession>A0A5N4A0E5</accession>
<gene>
    <name evidence="5" type="ORF">PPYR_15301</name>
</gene>
<dbReference type="GO" id="GO:0003677">
    <property type="term" value="F:DNA binding"/>
    <property type="evidence" value="ECO:0007669"/>
    <property type="project" value="InterPro"/>
</dbReference>
<keyword evidence="6" id="KW-1185">Reference proteome</keyword>
<protein>
    <recommendedName>
        <fullName evidence="7">DDE-1 domain-containing protein</fullName>
    </recommendedName>
</protein>
<proteinExistence type="predicted"/>
<dbReference type="InParanoid" id="A0A5N4A0E5"/>
<evidence type="ECO:0000259" key="4">
    <source>
        <dbReference type="Pfam" id="PF05225"/>
    </source>
</evidence>
<dbReference type="InterPro" id="IPR004875">
    <property type="entry name" value="DDE_SF_endonuclease_dom"/>
</dbReference>
<evidence type="ECO:0000313" key="6">
    <source>
        <dbReference type="Proteomes" id="UP000327044"/>
    </source>
</evidence>
<comment type="subcellular location">
    <subcellularLocation>
        <location evidence="1">Nucleus</location>
    </subcellularLocation>
</comment>
<dbReference type="SUPFAM" id="SSF46689">
    <property type="entry name" value="Homeodomain-like"/>
    <property type="match status" value="1"/>
</dbReference>
<evidence type="ECO:0000256" key="2">
    <source>
        <dbReference type="SAM" id="MobiDB-lite"/>
    </source>
</evidence>
<feature type="region of interest" description="Disordered" evidence="2">
    <location>
        <begin position="430"/>
        <end position="470"/>
    </location>
</feature>
<organism evidence="5 6">
    <name type="scientific">Photinus pyralis</name>
    <name type="common">Common eastern firefly</name>
    <name type="synonym">Lampyris pyralis</name>
    <dbReference type="NCBI Taxonomy" id="7054"/>
    <lineage>
        <taxon>Eukaryota</taxon>
        <taxon>Metazoa</taxon>
        <taxon>Ecdysozoa</taxon>
        <taxon>Arthropoda</taxon>
        <taxon>Hexapoda</taxon>
        <taxon>Insecta</taxon>
        <taxon>Pterygota</taxon>
        <taxon>Neoptera</taxon>
        <taxon>Endopterygota</taxon>
        <taxon>Coleoptera</taxon>
        <taxon>Polyphaga</taxon>
        <taxon>Elateriformia</taxon>
        <taxon>Elateroidea</taxon>
        <taxon>Lampyridae</taxon>
        <taxon>Lampyrinae</taxon>
        <taxon>Photinus</taxon>
    </lineage>
</organism>
<evidence type="ECO:0000313" key="5">
    <source>
        <dbReference type="EMBL" id="KAB0790791.1"/>
    </source>
</evidence>
<dbReference type="InterPro" id="IPR036397">
    <property type="entry name" value="RNaseH_sf"/>
</dbReference>
<dbReference type="CDD" id="cd15489">
    <property type="entry name" value="PHD_SF"/>
    <property type="match status" value="1"/>
</dbReference>
<dbReference type="AlphaFoldDB" id="A0A5N4A0E5"/>
<feature type="compositionally biased region" description="Basic residues" evidence="2">
    <location>
        <begin position="430"/>
        <end position="439"/>
    </location>
</feature>
<dbReference type="Pfam" id="PF05225">
    <property type="entry name" value="HTH_psq"/>
    <property type="match status" value="1"/>
</dbReference>
<dbReference type="Gene3D" id="3.30.420.10">
    <property type="entry name" value="Ribonuclease H-like superfamily/Ribonuclease H"/>
    <property type="match status" value="1"/>
</dbReference>
<dbReference type="InterPro" id="IPR007889">
    <property type="entry name" value="HTH_Psq"/>
</dbReference>
<feature type="domain" description="HTH psq-type" evidence="4">
    <location>
        <begin position="19"/>
        <end position="54"/>
    </location>
</feature>
<dbReference type="GO" id="GO:0005634">
    <property type="term" value="C:nucleus"/>
    <property type="evidence" value="ECO:0007669"/>
    <property type="project" value="UniProtKB-SubCell"/>
</dbReference>
<dbReference type="PANTHER" id="PTHR19303:SF57">
    <property type="entry name" value="HTH CENPB-TYPE DOMAIN-CONTAINING PROTEIN"/>
    <property type="match status" value="1"/>
</dbReference>
<dbReference type="PANTHER" id="PTHR19303">
    <property type="entry name" value="TRANSPOSON"/>
    <property type="match status" value="1"/>
</dbReference>
<dbReference type="InterPro" id="IPR050863">
    <property type="entry name" value="CenT-Element_Derived"/>
</dbReference>